<reference evidence="1 2" key="1">
    <citation type="submission" date="2022-12" db="EMBL/GenBank/DDBJ databases">
        <title>Dasania phycosphaerae sp. nov., isolated from particulate material of the south coast of Korea.</title>
        <authorList>
            <person name="Jiang Y."/>
        </authorList>
    </citation>
    <scope>NUCLEOTIDE SEQUENCE [LARGE SCALE GENOMIC DNA]</scope>
    <source>
        <strain evidence="1 2">GY-19</strain>
    </source>
</reference>
<dbReference type="PANTHER" id="PTHR35145:SF1">
    <property type="entry name" value="CYTOPLASMIC PROTEIN"/>
    <property type="match status" value="1"/>
</dbReference>
<dbReference type="EMBL" id="JAPTGG010000003">
    <property type="protein sequence ID" value="MCZ0864681.1"/>
    <property type="molecule type" value="Genomic_DNA"/>
</dbReference>
<dbReference type="Proteomes" id="UP001069090">
    <property type="component" value="Unassembled WGS sequence"/>
</dbReference>
<dbReference type="Gene3D" id="3.90.1150.30">
    <property type="match status" value="1"/>
</dbReference>
<dbReference type="RefSeq" id="WP_258330832.1">
    <property type="nucleotide sequence ID" value="NZ_JAPTGG010000003.1"/>
</dbReference>
<dbReference type="InterPro" id="IPR058532">
    <property type="entry name" value="YjbR/MT2646/Rv2570-like"/>
</dbReference>
<organism evidence="1 2">
    <name type="scientific">Dasania phycosphaerae</name>
    <dbReference type="NCBI Taxonomy" id="2950436"/>
    <lineage>
        <taxon>Bacteria</taxon>
        <taxon>Pseudomonadati</taxon>
        <taxon>Pseudomonadota</taxon>
        <taxon>Gammaproteobacteria</taxon>
        <taxon>Cellvibrionales</taxon>
        <taxon>Spongiibacteraceae</taxon>
        <taxon>Dasania</taxon>
    </lineage>
</organism>
<dbReference type="InterPro" id="IPR007351">
    <property type="entry name" value="YjbR"/>
</dbReference>
<keyword evidence="2" id="KW-1185">Reference proteome</keyword>
<sequence>MNTAAVKAYCLAKPEAQEDYPFGTDVQVFKIAGKMFALLSQRAGQPIVNLKCDPNQAFMLRDLFAAVQPGYHMNKKHWNTVLLDGSIPRGELERMIDHSYALVLKGLTKKLRQRLELQYPADSLYAGL</sequence>
<comment type="caution">
    <text evidence="1">The sequence shown here is derived from an EMBL/GenBank/DDBJ whole genome shotgun (WGS) entry which is preliminary data.</text>
</comment>
<dbReference type="AlphaFoldDB" id="A0A9J6RJZ5"/>
<dbReference type="InterPro" id="IPR038056">
    <property type="entry name" value="YjbR-like_sf"/>
</dbReference>
<evidence type="ECO:0000313" key="2">
    <source>
        <dbReference type="Proteomes" id="UP001069090"/>
    </source>
</evidence>
<dbReference type="PANTHER" id="PTHR35145">
    <property type="entry name" value="CYTOPLASMIC PROTEIN-RELATED"/>
    <property type="match status" value="1"/>
</dbReference>
<gene>
    <name evidence="1" type="ORF">O0V09_05685</name>
</gene>
<dbReference type="SUPFAM" id="SSF142906">
    <property type="entry name" value="YjbR-like"/>
    <property type="match status" value="1"/>
</dbReference>
<dbReference type="GO" id="GO:0003677">
    <property type="term" value="F:DNA binding"/>
    <property type="evidence" value="ECO:0007669"/>
    <property type="project" value="UniProtKB-KW"/>
</dbReference>
<name>A0A9J6RJZ5_9GAMM</name>
<accession>A0A9J6RJZ5</accession>
<proteinExistence type="predicted"/>
<dbReference type="Pfam" id="PF04237">
    <property type="entry name" value="YjbR"/>
    <property type="match status" value="1"/>
</dbReference>
<protein>
    <submittedName>
        <fullName evidence="1">MmcQ/YjbR family DNA-binding protein</fullName>
    </submittedName>
</protein>
<evidence type="ECO:0000313" key="1">
    <source>
        <dbReference type="EMBL" id="MCZ0864681.1"/>
    </source>
</evidence>
<keyword evidence="1" id="KW-0238">DNA-binding</keyword>